<dbReference type="AlphaFoldDB" id="A0A2W5T8X8"/>
<dbReference type="InterPro" id="IPR018181">
    <property type="entry name" value="Heat_shock_70_CS"/>
</dbReference>
<comment type="caution">
    <text evidence="7">The sequence shown here is derived from an EMBL/GenBank/DDBJ whole genome shotgun (WGS) entry which is preliminary data.</text>
</comment>
<dbReference type="Pfam" id="PF00012">
    <property type="entry name" value="HSP70"/>
    <property type="match status" value="1"/>
</dbReference>
<sequence>MTSPPSNEPRKVPLRIRLPFTSEAEFIERYGANVTRGGIFIATRTGKPEGTPLSFELVLQDGTRLMRGEGVVHKLTVDEQPGKSGMLVRFTRIDARTKGLIDQIIEARETSAPADEPSTPPSPAVPPPPVSRPTPVPVPQKKGPIPLSEDVVLGIDLGTTTCRAALVIDGAPKLIPIASERGAFALPSIVAFDVARDRVLIGSAARKHRVDHPEAAVSGFKRLMGRRAQSKKVRELAKVTPYTFASDPEGDVGIELAGRVFSIAEFASQLLKELKNAAQDFLGRELTRAVLCVPAWYTDHQRAAVIASAELAGLQVLSILNEPSAVALAFGYGRGLARKRVLVYDLGGGTFDASVVEITGDDLESVSTGGDNFLGGMDFDARLADALIGTLEPAAREKLLSSRMTIERVRDAAEVAKIALSDAELAPVHVPFATTDEAGNPVDLRVEVERGFLESATQDLVERTGQVTQAVLDAAKLQPQSLDEVLLVGGQSRAPAVRRHLEKQLGRPGRTDVDPAGAVALGAALYGHSLVQREKGKRGLSLAEVLSSPIGVAVKGGGFRRLLERNTRLPAEKSLGIPVAAGQAIRLAVLQGTSARAEENEYLGALSMQSERAGELNVRFSVSSDGRLTLSATTPTGKQADARFSTADASDEAQAQLLAESPLPGEESPAQSSPSGLLRAVKRLFGSR</sequence>
<dbReference type="PROSITE" id="PS00297">
    <property type="entry name" value="HSP70_1"/>
    <property type="match status" value="1"/>
</dbReference>
<evidence type="ECO:0000313" key="8">
    <source>
        <dbReference type="Proteomes" id="UP000249061"/>
    </source>
</evidence>
<keyword evidence="4" id="KW-0143">Chaperone</keyword>
<evidence type="ECO:0000313" key="7">
    <source>
        <dbReference type="EMBL" id="PZR11382.1"/>
    </source>
</evidence>
<dbReference type="NCBIfam" id="TIGR02266">
    <property type="entry name" value="gmx_TIGR02266"/>
    <property type="match status" value="1"/>
</dbReference>
<dbReference type="EMBL" id="QFQP01000014">
    <property type="protein sequence ID" value="PZR11382.1"/>
    <property type="molecule type" value="Genomic_DNA"/>
</dbReference>
<feature type="region of interest" description="Disordered" evidence="6">
    <location>
        <begin position="109"/>
        <end position="143"/>
    </location>
</feature>
<organism evidence="7 8">
    <name type="scientific">Archangium gephyra</name>
    <dbReference type="NCBI Taxonomy" id="48"/>
    <lineage>
        <taxon>Bacteria</taxon>
        <taxon>Pseudomonadati</taxon>
        <taxon>Myxococcota</taxon>
        <taxon>Myxococcia</taxon>
        <taxon>Myxococcales</taxon>
        <taxon>Cystobacterineae</taxon>
        <taxon>Archangiaceae</taxon>
        <taxon>Archangium</taxon>
    </lineage>
</organism>
<comment type="similarity">
    <text evidence="1 5">Belongs to the heat shock protein 70 family.</text>
</comment>
<evidence type="ECO:0000256" key="6">
    <source>
        <dbReference type="SAM" id="MobiDB-lite"/>
    </source>
</evidence>
<name>A0A2W5T8X8_9BACT</name>
<evidence type="ECO:0000256" key="2">
    <source>
        <dbReference type="ARBA" id="ARBA00022741"/>
    </source>
</evidence>
<dbReference type="Proteomes" id="UP000249061">
    <property type="component" value="Unassembled WGS sequence"/>
</dbReference>
<dbReference type="SUPFAM" id="SSF53067">
    <property type="entry name" value="Actin-like ATPase domain"/>
    <property type="match status" value="2"/>
</dbReference>
<dbReference type="Gene3D" id="3.30.420.40">
    <property type="match status" value="2"/>
</dbReference>
<dbReference type="FunFam" id="3.90.640.10:FF:000003">
    <property type="entry name" value="Molecular chaperone DnaK"/>
    <property type="match status" value="1"/>
</dbReference>
<dbReference type="PRINTS" id="PR00301">
    <property type="entry name" value="HEATSHOCK70"/>
</dbReference>
<feature type="region of interest" description="Disordered" evidence="6">
    <location>
        <begin position="647"/>
        <end position="688"/>
    </location>
</feature>
<evidence type="ECO:0000256" key="5">
    <source>
        <dbReference type="RuleBase" id="RU003322"/>
    </source>
</evidence>
<dbReference type="InterPro" id="IPR043129">
    <property type="entry name" value="ATPase_NBD"/>
</dbReference>
<evidence type="ECO:0008006" key="9">
    <source>
        <dbReference type="Google" id="ProtNLM"/>
    </source>
</evidence>
<evidence type="ECO:0000256" key="3">
    <source>
        <dbReference type="ARBA" id="ARBA00022840"/>
    </source>
</evidence>
<gene>
    <name evidence="7" type="ORF">DI536_17280</name>
</gene>
<dbReference type="InterPro" id="IPR011752">
    <property type="entry name" value="PilV_Myxo-type"/>
</dbReference>
<dbReference type="PANTHER" id="PTHR19375">
    <property type="entry name" value="HEAT SHOCK PROTEIN 70KDA"/>
    <property type="match status" value="1"/>
</dbReference>
<dbReference type="SUPFAM" id="SSF100920">
    <property type="entry name" value="Heat shock protein 70kD (HSP70), peptide-binding domain"/>
    <property type="match status" value="1"/>
</dbReference>
<keyword evidence="3 5" id="KW-0067">ATP-binding</keyword>
<dbReference type="InterPro" id="IPR029047">
    <property type="entry name" value="HSP70_peptide-bd_sf"/>
</dbReference>
<evidence type="ECO:0000256" key="4">
    <source>
        <dbReference type="ARBA" id="ARBA00023186"/>
    </source>
</evidence>
<dbReference type="Gene3D" id="3.90.640.10">
    <property type="entry name" value="Actin, Chain A, domain 4"/>
    <property type="match status" value="1"/>
</dbReference>
<dbReference type="InterPro" id="IPR013126">
    <property type="entry name" value="Hsp_70_fam"/>
</dbReference>
<reference evidence="7 8" key="1">
    <citation type="submission" date="2017-08" db="EMBL/GenBank/DDBJ databases">
        <title>Infants hospitalized years apart are colonized by the same room-sourced microbial strains.</title>
        <authorList>
            <person name="Brooks B."/>
            <person name="Olm M.R."/>
            <person name="Firek B.A."/>
            <person name="Baker R."/>
            <person name="Thomas B.C."/>
            <person name="Morowitz M.J."/>
            <person name="Banfield J.F."/>
        </authorList>
    </citation>
    <scope>NUCLEOTIDE SEQUENCE [LARGE SCALE GENOMIC DNA]</scope>
    <source>
        <strain evidence="7">S2_003_000_R2_14</strain>
    </source>
</reference>
<proteinExistence type="inferred from homology"/>
<dbReference type="GO" id="GO:0140662">
    <property type="term" value="F:ATP-dependent protein folding chaperone"/>
    <property type="evidence" value="ECO:0007669"/>
    <property type="project" value="InterPro"/>
</dbReference>
<evidence type="ECO:0000256" key="1">
    <source>
        <dbReference type="ARBA" id="ARBA00007381"/>
    </source>
</evidence>
<dbReference type="Gene3D" id="2.60.34.10">
    <property type="entry name" value="Substrate Binding Domain Of DNAk, Chain A, domain 1"/>
    <property type="match status" value="1"/>
</dbReference>
<accession>A0A2W5T8X8</accession>
<feature type="compositionally biased region" description="Pro residues" evidence="6">
    <location>
        <begin position="118"/>
        <end position="138"/>
    </location>
</feature>
<dbReference type="PROSITE" id="PS00329">
    <property type="entry name" value="HSP70_2"/>
    <property type="match status" value="1"/>
</dbReference>
<protein>
    <recommendedName>
        <fullName evidence="9">Molecular chaperone DnaK</fullName>
    </recommendedName>
</protein>
<dbReference type="GO" id="GO:0005524">
    <property type="term" value="F:ATP binding"/>
    <property type="evidence" value="ECO:0007669"/>
    <property type="project" value="UniProtKB-KW"/>
</dbReference>
<dbReference type="Gene3D" id="2.40.10.220">
    <property type="entry name" value="predicted glycosyltransferase like domains"/>
    <property type="match status" value="1"/>
</dbReference>
<keyword evidence="2 5" id="KW-0547">Nucleotide-binding</keyword>